<dbReference type="OrthoDB" id="3527137at2759"/>
<dbReference type="STRING" id="1447883.A0A2B7Z307"/>
<protein>
    <recommendedName>
        <fullName evidence="1">DUF7770 domain-containing protein</fullName>
    </recommendedName>
</protein>
<name>A0A2B7Z307_POLH7</name>
<feature type="domain" description="DUF7770" evidence="1">
    <location>
        <begin position="17"/>
        <end position="121"/>
    </location>
</feature>
<dbReference type="AlphaFoldDB" id="A0A2B7Z307"/>
<organism evidence="2 3">
    <name type="scientific">Polytolypa hystricis (strain UAMH7299)</name>
    <dbReference type="NCBI Taxonomy" id="1447883"/>
    <lineage>
        <taxon>Eukaryota</taxon>
        <taxon>Fungi</taxon>
        <taxon>Dikarya</taxon>
        <taxon>Ascomycota</taxon>
        <taxon>Pezizomycotina</taxon>
        <taxon>Eurotiomycetes</taxon>
        <taxon>Eurotiomycetidae</taxon>
        <taxon>Onygenales</taxon>
        <taxon>Onygenales incertae sedis</taxon>
        <taxon>Polytolypa</taxon>
    </lineage>
</organism>
<accession>A0A2B7Z307</accession>
<dbReference type="Pfam" id="PF24968">
    <property type="entry name" value="DUF7770"/>
    <property type="match status" value="1"/>
</dbReference>
<keyword evidence="3" id="KW-1185">Reference proteome</keyword>
<proteinExistence type="predicted"/>
<evidence type="ECO:0000313" key="3">
    <source>
        <dbReference type="Proteomes" id="UP000224634"/>
    </source>
</evidence>
<evidence type="ECO:0000313" key="2">
    <source>
        <dbReference type="EMBL" id="PGH27217.1"/>
    </source>
</evidence>
<reference evidence="2 3" key="1">
    <citation type="submission" date="2017-10" db="EMBL/GenBank/DDBJ databases">
        <title>Comparative genomics in systemic dimorphic fungi from Ajellomycetaceae.</title>
        <authorList>
            <person name="Munoz J.F."/>
            <person name="Mcewen J.G."/>
            <person name="Clay O.K."/>
            <person name="Cuomo C.A."/>
        </authorList>
    </citation>
    <scope>NUCLEOTIDE SEQUENCE [LARGE SCALE GENOMIC DNA]</scope>
    <source>
        <strain evidence="2 3">UAMH7299</strain>
    </source>
</reference>
<gene>
    <name evidence="2" type="ORF">AJ80_01174</name>
</gene>
<dbReference type="EMBL" id="PDNA01000009">
    <property type="protein sequence ID" value="PGH27217.1"/>
    <property type="molecule type" value="Genomic_DNA"/>
</dbReference>
<dbReference type="Proteomes" id="UP000224634">
    <property type="component" value="Unassembled WGS sequence"/>
</dbReference>
<sequence>MSTTLTTADYALPVGDIRVTMHTTGKFFESDTPSGNHASIFLLTGNGTSVRLNMTKAGPTDTIGTYTEDRCLYDKSRSSLHDIDLRAVTGLTLEHVTRLIVTKGRHKYRLAPSGVGCRFWV</sequence>
<evidence type="ECO:0000259" key="1">
    <source>
        <dbReference type="Pfam" id="PF24968"/>
    </source>
</evidence>
<comment type="caution">
    <text evidence="2">The sequence shown here is derived from an EMBL/GenBank/DDBJ whole genome shotgun (WGS) entry which is preliminary data.</text>
</comment>
<dbReference type="InterPro" id="IPR056672">
    <property type="entry name" value="DUF7770"/>
</dbReference>